<evidence type="ECO:0000313" key="1">
    <source>
        <dbReference type="EMBL" id="MBB6489456.1"/>
    </source>
</evidence>
<sequence>MPARFAAGGYLACRRYVVGCHIIAEDKQWMGDEVAETV</sequence>
<protein>
    <submittedName>
        <fullName evidence="1">Uncharacterized protein</fullName>
    </submittedName>
</protein>
<reference evidence="1 2" key="1">
    <citation type="submission" date="2020-08" db="EMBL/GenBank/DDBJ databases">
        <title>Genomic Encyclopedia of Type Strains, Phase IV (KMG-V): Genome sequencing to study the core and pangenomes of soil and plant-associated prokaryotes.</title>
        <authorList>
            <person name="Whitman W."/>
        </authorList>
    </citation>
    <scope>NUCLEOTIDE SEQUENCE [LARGE SCALE GENOMIC DNA]</scope>
    <source>
        <strain evidence="1 2">SEMIA 4060</strain>
    </source>
</reference>
<dbReference type="Proteomes" id="UP000565576">
    <property type="component" value="Unassembled WGS sequence"/>
</dbReference>
<organism evidence="1 2">
    <name type="scientific">Rhizobium lusitanum</name>
    <dbReference type="NCBI Taxonomy" id="293958"/>
    <lineage>
        <taxon>Bacteria</taxon>
        <taxon>Pseudomonadati</taxon>
        <taxon>Pseudomonadota</taxon>
        <taxon>Alphaproteobacteria</taxon>
        <taxon>Hyphomicrobiales</taxon>
        <taxon>Rhizobiaceae</taxon>
        <taxon>Rhizobium/Agrobacterium group</taxon>
        <taxon>Rhizobium</taxon>
    </lineage>
</organism>
<accession>A0A7X0MGF3</accession>
<dbReference type="AlphaFoldDB" id="A0A7X0MGF3"/>
<gene>
    <name evidence="1" type="ORF">GGD46_006785</name>
</gene>
<name>A0A7X0MGF3_9HYPH</name>
<evidence type="ECO:0000313" key="2">
    <source>
        <dbReference type="Proteomes" id="UP000565576"/>
    </source>
</evidence>
<comment type="caution">
    <text evidence="1">The sequence shown here is derived from an EMBL/GenBank/DDBJ whole genome shotgun (WGS) entry which is preliminary data.</text>
</comment>
<dbReference type="EMBL" id="JACHBG010000041">
    <property type="protein sequence ID" value="MBB6489456.1"/>
    <property type="molecule type" value="Genomic_DNA"/>
</dbReference>
<proteinExistence type="predicted"/>